<sequence>MNKLNSLEENYCKYDHTSDYNISLVVGGTNSGKTSSYLLALSDVVNDPVNEASMVNRDNYRSKMMVYGNLKGYKSFSLTGVKKINGIPKFNWNSYIVPAAVILVPFRELGMNIHNFCSKINIRSSLLAGGKGYKIQSSGFTSLNFDNAGSGSNGNLGHNCRGNVDVVIATPEMFYRSLNGRLDGVKIDIKFIKLLVFEEADLLNEEEYLEKINDIINLIYSNGLNLLYVSRFKTSAMMNNLEQMVLLNNNSSESSTTSSARNEFNVIETHVDNLDDAKKIFIHTSNSDRLELLVDLLHELNLPNSGNMPSNVVSLTQKGVNHATMAPHIKINTNIISNSKSGNKTVIYCKNHKCNIFLKYSLLDRGFNAINLFGGMYYDERTNNLKAFQTGSSILITTNFTARYKFDCNINQVILFDFPKDLNDYIHCISSLSGKEKKVYTFFNNKNLSLVKEIQAHSKSISKFEFRNLTPKLSRKLHLHQSLILKQLKTRGVKVPRKGSKLMAKRGFKKLKLRHLLKRMLVVTDHISAILILAKIYDSMKNNNITPSFIYAAVFISLIIFVIIMFLSNAQRQEYVRNFRMIFIIYFTLELFQGVLRTLISSFSDDTVYALALFIAVVHVLTQSYDLTTVGHEYMRDEDVIPMNCMILTSIVLASRLEDSMMASGFIQFSILFLSLLPRIKQYIQDKPVLSYGFTAIISATTCLTLKSVYIMIYLLGICTISVFFPLLYIYFQGFKSEMEITFPNNRFCDLTLNVLETERDSTPDQAIIKYNKVDNVLNVAISAVSVRSLRQKVNAFYESCYLVVSMLEQFLDEENKPPDNSTLSSQ</sequence>
<evidence type="ECO:0000313" key="15">
    <source>
        <dbReference type="EMBL" id="UKJ88476.2"/>
    </source>
</evidence>
<reference evidence="15" key="1">
    <citation type="submission" date="2022-07" db="EMBL/GenBank/DDBJ databases">
        <title>Evaluation of T. orientalis genome assembly methods using nanopore sequencing and analysis of variation between genomes.</title>
        <authorList>
            <person name="Yam J."/>
            <person name="Micallef M.L."/>
            <person name="Liu M."/>
            <person name="Djordjevic S.P."/>
            <person name="Bogema D.R."/>
            <person name="Jenkins C."/>
        </authorList>
    </citation>
    <scope>NUCLEOTIDE SEQUENCE</scope>
    <source>
        <strain evidence="15">Fish Creek</strain>
    </source>
</reference>
<evidence type="ECO:0000256" key="12">
    <source>
        <dbReference type="ARBA" id="ARBA00023136"/>
    </source>
</evidence>
<evidence type="ECO:0000256" key="9">
    <source>
        <dbReference type="ARBA" id="ARBA00022806"/>
    </source>
</evidence>
<protein>
    <recommendedName>
        <fullName evidence="4">RNA helicase</fullName>
        <ecNumber evidence="4">3.6.4.13</ecNumber>
    </recommendedName>
</protein>
<dbReference type="Pfam" id="PF06432">
    <property type="entry name" value="GPI2"/>
    <property type="match status" value="1"/>
</dbReference>
<proteinExistence type="inferred from homology"/>
<comment type="subcellular location">
    <subcellularLocation>
        <location evidence="1">Membrane</location>
        <topology evidence="1">Multi-pass membrane protein</topology>
    </subcellularLocation>
</comment>
<dbReference type="Pfam" id="PF00271">
    <property type="entry name" value="Helicase_C"/>
    <property type="match status" value="1"/>
</dbReference>
<dbReference type="GO" id="GO:0003724">
    <property type="term" value="F:RNA helicase activity"/>
    <property type="evidence" value="ECO:0007669"/>
    <property type="project" value="UniProtKB-EC"/>
</dbReference>
<dbReference type="AlphaFoldDB" id="A0A976M4X3"/>
<keyword evidence="6 13" id="KW-0812">Transmembrane</keyword>
<dbReference type="Gene3D" id="3.40.50.300">
    <property type="entry name" value="P-loop containing nucleotide triphosphate hydrolases"/>
    <property type="match status" value="2"/>
</dbReference>
<evidence type="ECO:0000256" key="8">
    <source>
        <dbReference type="ARBA" id="ARBA00022801"/>
    </source>
</evidence>
<dbReference type="OrthoDB" id="10256233at2759"/>
<evidence type="ECO:0000256" key="5">
    <source>
        <dbReference type="ARBA" id="ARBA00022502"/>
    </source>
</evidence>
<dbReference type="PANTHER" id="PTHR47958">
    <property type="entry name" value="ATP-DEPENDENT RNA HELICASE DBP3"/>
    <property type="match status" value="1"/>
</dbReference>
<dbReference type="GO" id="GO:0006506">
    <property type="term" value="P:GPI anchor biosynthetic process"/>
    <property type="evidence" value="ECO:0007669"/>
    <property type="project" value="UniProtKB-KW"/>
</dbReference>
<name>A0A976M4X3_THEOR</name>
<dbReference type="EC" id="3.6.4.13" evidence="4"/>
<dbReference type="InterPro" id="IPR014001">
    <property type="entry name" value="Helicase_ATP-bd"/>
</dbReference>
<evidence type="ECO:0000256" key="2">
    <source>
        <dbReference type="ARBA" id="ARBA00004687"/>
    </source>
</evidence>
<evidence type="ECO:0000256" key="7">
    <source>
        <dbReference type="ARBA" id="ARBA00022741"/>
    </source>
</evidence>
<dbReference type="InterPro" id="IPR009450">
    <property type="entry name" value="Plno_GlcNAc_GPI2"/>
</dbReference>
<keyword evidence="11 13" id="KW-1133">Transmembrane helix</keyword>
<evidence type="ECO:0000313" key="16">
    <source>
        <dbReference type="Proteomes" id="UP000244803"/>
    </source>
</evidence>
<keyword evidence="9" id="KW-0347">Helicase</keyword>
<comment type="similarity">
    <text evidence="3">Belongs to the PIGC family.</text>
</comment>
<dbReference type="GO" id="GO:0016020">
    <property type="term" value="C:membrane"/>
    <property type="evidence" value="ECO:0007669"/>
    <property type="project" value="UniProtKB-SubCell"/>
</dbReference>
<dbReference type="Gene3D" id="3.30.310.50">
    <property type="entry name" value="Alpha-D-phosphohexomutase, C-terminal domain"/>
    <property type="match status" value="1"/>
</dbReference>
<evidence type="ECO:0000256" key="13">
    <source>
        <dbReference type="SAM" id="Phobius"/>
    </source>
</evidence>
<evidence type="ECO:0000256" key="1">
    <source>
        <dbReference type="ARBA" id="ARBA00004141"/>
    </source>
</evidence>
<feature type="transmembrane region" description="Helical" evidence="13">
    <location>
        <begin position="713"/>
        <end position="732"/>
    </location>
</feature>
<feature type="transmembrane region" description="Helical" evidence="13">
    <location>
        <begin position="689"/>
        <end position="707"/>
    </location>
</feature>
<dbReference type="SUPFAM" id="SSF52540">
    <property type="entry name" value="P-loop containing nucleoside triphosphate hydrolases"/>
    <property type="match status" value="1"/>
</dbReference>
<keyword evidence="12 13" id="KW-0472">Membrane</keyword>
<dbReference type="InterPro" id="IPR027417">
    <property type="entry name" value="P-loop_NTPase"/>
</dbReference>
<keyword evidence="8" id="KW-0378">Hydrolase</keyword>
<organism evidence="15 16">
    <name type="scientific">Theileria orientalis</name>
    <dbReference type="NCBI Taxonomy" id="68886"/>
    <lineage>
        <taxon>Eukaryota</taxon>
        <taxon>Sar</taxon>
        <taxon>Alveolata</taxon>
        <taxon>Apicomplexa</taxon>
        <taxon>Aconoidasida</taxon>
        <taxon>Piroplasmida</taxon>
        <taxon>Theileriidae</taxon>
        <taxon>Theileria</taxon>
    </lineage>
</organism>
<dbReference type="Proteomes" id="UP000244803">
    <property type="component" value="Chromosome 1"/>
</dbReference>
<dbReference type="SMART" id="SM00487">
    <property type="entry name" value="DEXDc"/>
    <property type="match status" value="1"/>
</dbReference>
<evidence type="ECO:0000256" key="6">
    <source>
        <dbReference type="ARBA" id="ARBA00022692"/>
    </source>
</evidence>
<feature type="transmembrane region" description="Helical" evidence="13">
    <location>
        <begin position="661"/>
        <end position="677"/>
    </location>
</feature>
<evidence type="ECO:0000256" key="11">
    <source>
        <dbReference type="ARBA" id="ARBA00022989"/>
    </source>
</evidence>
<evidence type="ECO:0000259" key="14">
    <source>
        <dbReference type="SMART" id="SM00487"/>
    </source>
</evidence>
<feature type="transmembrane region" description="Helical" evidence="13">
    <location>
        <begin position="579"/>
        <end position="596"/>
    </location>
</feature>
<evidence type="ECO:0000256" key="10">
    <source>
        <dbReference type="ARBA" id="ARBA00022840"/>
    </source>
</evidence>
<dbReference type="GO" id="GO:0016787">
    <property type="term" value="F:hydrolase activity"/>
    <property type="evidence" value="ECO:0007669"/>
    <property type="project" value="UniProtKB-KW"/>
</dbReference>
<keyword evidence="10" id="KW-0067">ATP-binding</keyword>
<dbReference type="InterPro" id="IPR001650">
    <property type="entry name" value="Helicase_C-like"/>
</dbReference>
<feature type="transmembrane region" description="Helical" evidence="13">
    <location>
        <begin position="549"/>
        <end position="567"/>
    </location>
</feature>
<keyword evidence="7" id="KW-0547">Nucleotide-binding</keyword>
<dbReference type="Pfam" id="PF00270">
    <property type="entry name" value="DEAD"/>
    <property type="match status" value="1"/>
</dbReference>
<feature type="domain" description="Helicase ATP-binding" evidence="14">
    <location>
        <begin position="5"/>
        <end position="267"/>
    </location>
</feature>
<dbReference type="EMBL" id="CP056065">
    <property type="protein sequence ID" value="UKJ88476.2"/>
    <property type="molecule type" value="Genomic_DNA"/>
</dbReference>
<dbReference type="InterPro" id="IPR011545">
    <property type="entry name" value="DEAD/DEAH_box_helicase_dom"/>
</dbReference>
<accession>A0A976M4X3</accession>
<dbReference type="GO" id="GO:0003676">
    <property type="term" value="F:nucleic acid binding"/>
    <property type="evidence" value="ECO:0007669"/>
    <property type="project" value="InterPro"/>
</dbReference>
<keyword evidence="5" id="KW-0337">GPI-anchor biosynthesis</keyword>
<dbReference type="GO" id="GO:0005524">
    <property type="term" value="F:ATP binding"/>
    <property type="evidence" value="ECO:0007669"/>
    <property type="project" value="UniProtKB-KW"/>
</dbReference>
<evidence type="ECO:0000256" key="4">
    <source>
        <dbReference type="ARBA" id="ARBA00012552"/>
    </source>
</evidence>
<gene>
    <name evidence="15" type="ORF">MACJ_000920</name>
</gene>
<comment type="pathway">
    <text evidence="2">Glycolipid biosynthesis; glycosylphosphatidylinositol-anchor biosynthesis.</text>
</comment>
<evidence type="ECO:0000256" key="3">
    <source>
        <dbReference type="ARBA" id="ARBA00008321"/>
    </source>
</evidence>